<feature type="transmembrane region" description="Helical" evidence="1">
    <location>
        <begin position="12"/>
        <end position="35"/>
    </location>
</feature>
<evidence type="ECO:0000256" key="1">
    <source>
        <dbReference type="SAM" id="Phobius"/>
    </source>
</evidence>
<evidence type="ECO:0000313" key="2">
    <source>
        <dbReference type="EMBL" id="KAL0056574.1"/>
    </source>
</evidence>
<protein>
    <submittedName>
        <fullName evidence="2">Uncharacterized protein</fullName>
    </submittedName>
</protein>
<evidence type="ECO:0000313" key="3">
    <source>
        <dbReference type="Proteomes" id="UP001437256"/>
    </source>
</evidence>
<organism evidence="2 3">
    <name type="scientific">Marasmius tenuissimus</name>
    <dbReference type="NCBI Taxonomy" id="585030"/>
    <lineage>
        <taxon>Eukaryota</taxon>
        <taxon>Fungi</taxon>
        <taxon>Dikarya</taxon>
        <taxon>Basidiomycota</taxon>
        <taxon>Agaricomycotina</taxon>
        <taxon>Agaricomycetes</taxon>
        <taxon>Agaricomycetidae</taxon>
        <taxon>Agaricales</taxon>
        <taxon>Marasmiineae</taxon>
        <taxon>Marasmiaceae</taxon>
        <taxon>Marasmius</taxon>
    </lineage>
</organism>
<keyword evidence="1" id="KW-0812">Transmembrane</keyword>
<keyword evidence="3" id="KW-1185">Reference proteome</keyword>
<accession>A0ABR2Z6H7</accession>
<dbReference type="Proteomes" id="UP001437256">
    <property type="component" value="Unassembled WGS sequence"/>
</dbReference>
<name>A0ABR2Z6H7_9AGAR</name>
<feature type="non-terminal residue" evidence="2">
    <location>
        <position position="1"/>
    </location>
</feature>
<comment type="caution">
    <text evidence="2">The sequence shown here is derived from an EMBL/GenBank/DDBJ whole genome shotgun (WGS) entry which is preliminary data.</text>
</comment>
<dbReference type="EMBL" id="JBBXMP010001302">
    <property type="protein sequence ID" value="KAL0056574.1"/>
    <property type="molecule type" value="Genomic_DNA"/>
</dbReference>
<sequence length="76" mass="8580">RREGNMKARNILLVAITLTFAISSFEFWTNVVVVLTGVKNVFVDNVGTSFIWKQAVFGKKFTLLTSVQEVFNPLEV</sequence>
<feature type="non-terminal residue" evidence="2">
    <location>
        <position position="76"/>
    </location>
</feature>
<proteinExistence type="predicted"/>
<gene>
    <name evidence="2" type="ORF">AAF712_016821</name>
</gene>
<reference evidence="2 3" key="1">
    <citation type="submission" date="2024-05" db="EMBL/GenBank/DDBJ databases">
        <title>A draft genome resource for the thread blight pathogen Marasmius tenuissimus strain MS-2.</title>
        <authorList>
            <person name="Yulfo-Soto G.E."/>
            <person name="Baruah I.K."/>
            <person name="Amoako-Attah I."/>
            <person name="Bukari Y."/>
            <person name="Meinhardt L.W."/>
            <person name="Bailey B.A."/>
            <person name="Cohen S.P."/>
        </authorList>
    </citation>
    <scope>NUCLEOTIDE SEQUENCE [LARGE SCALE GENOMIC DNA]</scope>
    <source>
        <strain evidence="2 3">MS-2</strain>
    </source>
</reference>
<keyword evidence="1" id="KW-0472">Membrane</keyword>
<keyword evidence="1" id="KW-1133">Transmembrane helix</keyword>